<feature type="transmembrane region" description="Helical" evidence="1">
    <location>
        <begin position="52"/>
        <end position="74"/>
    </location>
</feature>
<evidence type="ECO:0000256" key="1">
    <source>
        <dbReference type="SAM" id="Phobius"/>
    </source>
</evidence>
<organism evidence="2 3">
    <name type="scientific">Corallococcus interemptor</name>
    <dbReference type="NCBI Taxonomy" id="2316720"/>
    <lineage>
        <taxon>Bacteria</taxon>
        <taxon>Pseudomonadati</taxon>
        <taxon>Myxococcota</taxon>
        <taxon>Myxococcia</taxon>
        <taxon>Myxococcales</taxon>
        <taxon>Cystobacterineae</taxon>
        <taxon>Myxococcaceae</taxon>
        <taxon>Corallococcus</taxon>
    </lineage>
</organism>
<protein>
    <submittedName>
        <fullName evidence="2">Phage holin family protein</fullName>
    </submittedName>
</protein>
<sequence length="158" mass="16447">MHVGSEQTDRGVAALVGRMADGFSRLVTQHLQLARVELAEDAKAMGLDVASIAVFVPFLLVGYAFVCGALAAVLAPWTGWAGALAIVGAVNLVGGGLGILRAVKRMKSRQMMDDSVSELSRSMAALTSAPPRVPVAAPGVNTLKDTTGMAFKEPRDGR</sequence>
<dbReference type="AlphaFoldDB" id="A0A3A8R3L5"/>
<gene>
    <name evidence="2" type="ORF">D7X96_01450</name>
</gene>
<reference evidence="3" key="1">
    <citation type="submission" date="2018-09" db="EMBL/GenBank/DDBJ databases">
        <authorList>
            <person name="Livingstone P.G."/>
            <person name="Whitworth D.E."/>
        </authorList>
    </citation>
    <scope>NUCLEOTIDE SEQUENCE [LARGE SCALE GENOMIC DNA]</scope>
    <source>
        <strain evidence="3">AB047A</strain>
    </source>
</reference>
<evidence type="ECO:0000313" key="3">
    <source>
        <dbReference type="Proteomes" id="UP000282656"/>
    </source>
</evidence>
<keyword evidence="1" id="KW-1133">Transmembrane helix</keyword>
<dbReference type="EMBL" id="RAWM01000002">
    <property type="protein sequence ID" value="RKH73820.1"/>
    <property type="molecule type" value="Genomic_DNA"/>
</dbReference>
<dbReference type="OrthoDB" id="5382574at2"/>
<keyword evidence="3" id="KW-1185">Reference proteome</keyword>
<keyword evidence="1" id="KW-0812">Transmembrane</keyword>
<proteinExistence type="predicted"/>
<accession>A0A3A8R3L5</accession>
<dbReference type="RefSeq" id="WP_121768779.1">
    <property type="nucleotide sequence ID" value="NZ_RAWM01000002.1"/>
</dbReference>
<dbReference type="Proteomes" id="UP000282656">
    <property type="component" value="Unassembled WGS sequence"/>
</dbReference>
<comment type="caution">
    <text evidence="2">The sequence shown here is derived from an EMBL/GenBank/DDBJ whole genome shotgun (WGS) entry which is preliminary data.</text>
</comment>
<evidence type="ECO:0000313" key="2">
    <source>
        <dbReference type="EMBL" id="RKH73820.1"/>
    </source>
</evidence>
<keyword evidence="1" id="KW-0472">Membrane</keyword>
<dbReference type="Pfam" id="PF07332">
    <property type="entry name" value="Phage_holin_3_6"/>
    <property type="match status" value="1"/>
</dbReference>
<name>A0A3A8R3L5_9BACT</name>
<feature type="transmembrane region" description="Helical" evidence="1">
    <location>
        <begin position="80"/>
        <end position="103"/>
    </location>
</feature>
<dbReference type="InterPro" id="IPR009937">
    <property type="entry name" value="Phage_holin_3_6"/>
</dbReference>